<accession>A0A1E3QZG1</accession>
<dbReference type="EMBL" id="KV454426">
    <property type="protein sequence ID" value="ODQ83069.1"/>
    <property type="molecule type" value="Genomic_DNA"/>
</dbReference>
<dbReference type="AlphaFoldDB" id="A0A1E3QZG1"/>
<keyword evidence="2" id="KW-1185">Reference proteome</keyword>
<protein>
    <submittedName>
        <fullName evidence="1">Uncharacterized protein</fullName>
    </submittedName>
</protein>
<reference evidence="2" key="1">
    <citation type="submission" date="2016-05" db="EMBL/GenBank/DDBJ databases">
        <title>Comparative genomics of biotechnologically important yeasts.</title>
        <authorList>
            <consortium name="DOE Joint Genome Institute"/>
            <person name="Riley R."/>
            <person name="Haridas S."/>
            <person name="Wolfe K.H."/>
            <person name="Lopes M.R."/>
            <person name="Hittinger C.T."/>
            <person name="Goker M."/>
            <person name="Salamov A."/>
            <person name="Wisecaver J."/>
            <person name="Long T.M."/>
            <person name="Aerts A.L."/>
            <person name="Barry K."/>
            <person name="Choi C."/>
            <person name="Clum A."/>
            <person name="Coughlan A.Y."/>
            <person name="Deshpande S."/>
            <person name="Douglass A.P."/>
            <person name="Hanson S.J."/>
            <person name="Klenk H.-P."/>
            <person name="Labutti K."/>
            <person name="Lapidus A."/>
            <person name="Lindquist E."/>
            <person name="Lipzen A."/>
            <person name="Meier-Kolthoff J.P."/>
            <person name="Ohm R.A."/>
            <person name="Otillar R.P."/>
            <person name="Pangilinan J."/>
            <person name="Peng Y."/>
            <person name="Rokas A."/>
            <person name="Rosa C.A."/>
            <person name="Scheuner C."/>
            <person name="Sibirny A.A."/>
            <person name="Slot J.C."/>
            <person name="Stielow J.B."/>
            <person name="Sun H."/>
            <person name="Kurtzman C.P."/>
            <person name="Blackwell M."/>
            <person name="Grigoriev I.V."/>
            <person name="Jeffries T.W."/>
        </authorList>
    </citation>
    <scope>NUCLEOTIDE SEQUENCE [LARGE SCALE GENOMIC DNA]</scope>
    <source>
        <strain evidence="2">NRRL Y-12698</strain>
    </source>
</reference>
<gene>
    <name evidence="1" type="ORF">BABINDRAFT_164779</name>
</gene>
<dbReference type="GeneID" id="30148133"/>
<proteinExistence type="predicted"/>
<dbReference type="RefSeq" id="XP_018988397.1">
    <property type="nucleotide sequence ID" value="XM_019130280.1"/>
</dbReference>
<organism evidence="1 2">
    <name type="scientific">Babjeviella inositovora NRRL Y-12698</name>
    <dbReference type="NCBI Taxonomy" id="984486"/>
    <lineage>
        <taxon>Eukaryota</taxon>
        <taxon>Fungi</taxon>
        <taxon>Dikarya</taxon>
        <taxon>Ascomycota</taxon>
        <taxon>Saccharomycotina</taxon>
        <taxon>Pichiomycetes</taxon>
        <taxon>Serinales incertae sedis</taxon>
        <taxon>Babjeviella</taxon>
    </lineage>
</organism>
<sequence length="181" mass="20907">MVWPFYKKTEEKTPELSSQLPSDLYAFLENHSLQLANSSESHSKPTIQYDRTNPDEVERVEQLKKFKRLFNATKMAASNCETVSIVANEVRRNNRMSKTGASAIQWTGKCISSQREALMQLGFEDAITMEQAYQISDIVQETFSKHYGKHGNRLSEEDYNPFFAFLNEVKDQRLVVWGVQQ</sequence>
<dbReference type="Proteomes" id="UP000094336">
    <property type="component" value="Unassembled WGS sequence"/>
</dbReference>
<evidence type="ECO:0000313" key="1">
    <source>
        <dbReference type="EMBL" id="ODQ83069.1"/>
    </source>
</evidence>
<name>A0A1E3QZG1_9ASCO</name>
<evidence type="ECO:0000313" key="2">
    <source>
        <dbReference type="Proteomes" id="UP000094336"/>
    </source>
</evidence>